<dbReference type="EMBL" id="JBBPBK010000003">
    <property type="protein sequence ID" value="KAK9288916.1"/>
    <property type="molecule type" value="Genomic_DNA"/>
</dbReference>
<gene>
    <name evidence="2" type="ORF">L1049_017387</name>
</gene>
<protein>
    <submittedName>
        <fullName evidence="2">Uncharacterized protein</fullName>
    </submittedName>
</protein>
<evidence type="ECO:0000313" key="3">
    <source>
        <dbReference type="Proteomes" id="UP001415857"/>
    </source>
</evidence>
<dbReference type="AlphaFoldDB" id="A0AAP0S7W3"/>
<evidence type="ECO:0000313" key="2">
    <source>
        <dbReference type="EMBL" id="KAK9288916.1"/>
    </source>
</evidence>
<proteinExistence type="predicted"/>
<feature type="region of interest" description="Disordered" evidence="1">
    <location>
        <begin position="91"/>
        <end position="114"/>
    </location>
</feature>
<accession>A0AAP0S7W3</accession>
<name>A0AAP0S7W3_LIQFO</name>
<sequence length="114" mass="12430">MEVYCNEIGIATIFVVAITYYHGGFCNGSQRHAAFHGPRPSHTFPSSSKTDSEKNGFTITIANTPLNIQYLRNTISTTSEPSNIRLAELPFSSSDHGLTPNTENTEIFASSSKS</sequence>
<reference evidence="2 3" key="1">
    <citation type="journal article" date="2024" name="Plant J.">
        <title>Genome sequences and population genomics reveal climatic adaptation and genomic divergence between two closely related sweetgum species.</title>
        <authorList>
            <person name="Xu W.Q."/>
            <person name="Ren C.Q."/>
            <person name="Zhang X.Y."/>
            <person name="Comes H.P."/>
            <person name="Liu X.H."/>
            <person name="Li Y.G."/>
            <person name="Kettle C.J."/>
            <person name="Jalonen R."/>
            <person name="Gaisberger H."/>
            <person name="Ma Y.Z."/>
            <person name="Qiu Y.X."/>
        </authorList>
    </citation>
    <scope>NUCLEOTIDE SEQUENCE [LARGE SCALE GENOMIC DNA]</scope>
    <source>
        <strain evidence="2">Hangzhou</strain>
    </source>
</reference>
<comment type="caution">
    <text evidence="2">The sequence shown here is derived from an EMBL/GenBank/DDBJ whole genome shotgun (WGS) entry which is preliminary data.</text>
</comment>
<evidence type="ECO:0000256" key="1">
    <source>
        <dbReference type="SAM" id="MobiDB-lite"/>
    </source>
</evidence>
<organism evidence="2 3">
    <name type="scientific">Liquidambar formosana</name>
    <name type="common">Formosan gum</name>
    <dbReference type="NCBI Taxonomy" id="63359"/>
    <lineage>
        <taxon>Eukaryota</taxon>
        <taxon>Viridiplantae</taxon>
        <taxon>Streptophyta</taxon>
        <taxon>Embryophyta</taxon>
        <taxon>Tracheophyta</taxon>
        <taxon>Spermatophyta</taxon>
        <taxon>Magnoliopsida</taxon>
        <taxon>eudicotyledons</taxon>
        <taxon>Gunneridae</taxon>
        <taxon>Pentapetalae</taxon>
        <taxon>Saxifragales</taxon>
        <taxon>Altingiaceae</taxon>
        <taxon>Liquidambar</taxon>
    </lineage>
</organism>
<dbReference type="Proteomes" id="UP001415857">
    <property type="component" value="Unassembled WGS sequence"/>
</dbReference>
<keyword evidence="3" id="KW-1185">Reference proteome</keyword>